<dbReference type="Proteomes" id="UP000191980">
    <property type="component" value="Unassembled WGS sequence"/>
</dbReference>
<reference evidence="3 4" key="1">
    <citation type="submission" date="2015-12" db="EMBL/GenBank/DDBJ databases">
        <authorList>
            <person name="Shamseldin A."/>
            <person name="Moawad H."/>
            <person name="Abd El-Rahim W.M."/>
            <person name="Sadowsky M.J."/>
        </authorList>
    </citation>
    <scope>NUCLEOTIDE SEQUENCE [LARGE SCALE GENOMIC DNA]</scope>
    <source>
        <strain evidence="3 4">WF1</strain>
    </source>
</reference>
<dbReference type="AlphaFoldDB" id="A0A1V8M6Y0"/>
<comment type="caution">
    <text evidence="3">The sequence shown here is derived from an EMBL/GenBank/DDBJ whole genome shotgun (WGS) entry which is preliminary data.</text>
</comment>
<dbReference type="InterPro" id="IPR011460">
    <property type="entry name" value="Lcl_C"/>
</dbReference>
<dbReference type="Pfam" id="PF07603">
    <property type="entry name" value="Lcl_C"/>
    <property type="match status" value="1"/>
</dbReference>
<evidence type="ECO:0000313" key="4">
    <source>
        <dbReference type="Proteomes" id="UP000191980"/>
    </source>
</evidence>
<evidence type="ECO:0000313" key="3">
    <source>
        <dbReference type="EMBL" id="OQK17266.1"/>
    </source>
</evidence>
<evidence type="ECO:0000256" key="1">
    <source>
        <dbReference type="SAM" id="SignalP"/>
    </source>
</evidence>
<keyword evidence="1" id="KW-0732">Signal</keyword>
<name>A0A1V8M6Y0_9GAMM</name>
<feature type="domain" description="Lcl C-terminal" evidence="2">
    <location>
        <begin position="186"/>
        <end position="256"/>
    </location>
</feature>
<proteinExistence type="predicted"/>
<dbReference type="OrthoDB" id="5573519at2"/>
<dbReference type="RefSeq" id="WP_080521877.1">
    <property type="nucleotide sequence ID" value="NZ_LPUF01000001.1"/>
</dbReference>
<dbReference type="STRING" id="1420851.AU255_05075"/>
<keyword evidence="4" id="KW-1185">Reference proteome</keyword>
<protein>
    <recommendedName>
        <fullName evidence="2">Lcl C-terminal domain-containing protein</fullName>
    </recommendedName>
</protein>
<evidence type="ECO:0000259" key="2">
    <source>
        <dbReference type="Pfam" id="PF07603"/>
    </source>
</evidence>
<dbReference type="EMBL" id="LPUF01000001">
    <property type="protein sequence ID" value="OQK17266.1"/>
    <property type="molecule type" value="Genomic_DNA"/>
</dbReference>
<feature type="signal peptide" evidence="1">
    <location>
        <begin position="1"/>
        <end position="21"/>
    </location>
</feature>
<organism evidence="3 4">
    <name type="scientific">Methyloprofundus sedimenti</name>
    <dbReference type="NCBI Taxonomy" id="1420851"/>
    <lineage>
        <taxon>Bacteria</taxon>
        <taxon>Pseudomonadati</taxon>
        <taxon>Pseudomonadota</taxon>
        <taxon>Gammaproteobacteria</taxon>
        <taxon>Methylococcales</taxon>
        <taxon>Methylococcaceae</taxon>
        <taxon>Methyloprofundus</taxon>
    </lineage>
</organism>
<gene>
    <name evidence="3" type="ORF">AU255_05075</name>
</gene>
<accession>A0A1V8M6Y0</accession>
<feature type="chain" id="PRO_5010745304" description="Lcl C-terminal domain-containing protein" evidence="1">
    <location>
        <begin position="22"/>
        <end position="258"/>
    </location>
</feature>
<sequence>MKKGLILISVLAALFSNPLLADQISGGPRVSLDSGQFIVPCVEVDDPGNKFDGKYFDVKLVQNGTFYELIYVKEEDSEVCKQLIAASLNADEDTSDIEGNLGSTDTQATYKIGDTGPAGGIVFYVTDGGLHGLEAAPSDQETTQWGCDLVTTGATGFAVETGADNTSKILRDCSTPGIAARLAGNYVLNNYIDWFLPSIDELNELYLHKDIVGGFANAYYWSSTEDYSAYAWYQDFGDGNLNNFSKNFPLRVRAIRAF</sequence>